<accession>A0A1X6YWP4</accession>
<dbReference type="AlphaFoldDB" id="A0A1X6YWP4"/>
<evidence type="ECO:0000256" key="2">
    <source>
        <dbReference type="SAM" id="SignalP"/>
    </source>
</evidence>
<dbReference type="PANTHER" id="PTHR42928:SF5">
    <property type="entry name" value="BLR1237 PROTEIN"/>
    <property type="match status" value="1"/>
</dbReference>
<dbReference type="PANTHER" id="PTHR42928">
    <property type="entry name" value="TRICARBOXYLATE-BINDING PROTEIN"/>
    <property type="match status" value="1"/>
</dbReference>
<gene>
    <name evidence="3" type="ORF">ROH8110_01652</name>
</gene>
<dbReference type="Pfam" id="PF03401">
    <property type="entry name" value="TctC"/>
    <property type="match status" value="1"/>
</dbReference>
<dbReference type="SUPFAM" id="SSF53850">
    <property type="entry name" value="Periplasmic binding protein-like II"/>
    <property type="match status" value="1"/>
</dbReference>
<feature type="chain" id="PRO_5013163269" evidence="2">
    <location>
        <begin position="21"/>
        <end position="318"/>
    </location>
</feature>
<comment type="similarity">
    <text evidence="1">Belongs to the UPF0065 (bug) family.</text>
</comment>
<dbReference type="PIRSF" id="PIRSF017082">
    <property type="entry name" value="YflP"/>
    <property type="match status" value="1"/>
</dbReference>
<dbReference type="CDD" id="cd07012">
    <property type="entry name" value="PBP2_Bug_TTT"/>
    <property type="match status" value="1"/>
</dbReference>
<protein>
    <submittedName>
        <fullName evidence="3">Tripartite tricarboxylate transporter family receptor</fullName>
    </submittedName>
</protein>
<dbReference type="Gene3D" id="3.40.190.150">
    <property type="entry name" value="Bordetella uptake gene, domain 1"/>
    <property type="match status" value="1"/>
</dbReference>
<evidence type="ECO:0000313" key="4">
    <source>
        <dbReference type="Proteomes" id="UP000193207"/>
    </source>
</evidence>
<dbReference type="RefSeq" id="WP_085817279.1">
    <property type="nucleotide sequence ID" value="NZ_FWFU01000002.1"/>
</dbReference>
<proteinExistence type="inferred from homology"/>
<feature type="signal peptide" evidence="2">
    <location>
        <begin position="1"/>
        <end position="20"/>
    </location>
</feature>
<sequence>MKSLMAGLATALMIAGPAAAQDYPDRPLMMMVSYGAGGATDFQARIVTMTSGNEDALGQPIAIVNKPGAGGRVGWNWLATQADADGYTIGAYNVPHFIAQSIKGGVEYSADSFEPIANWGADPAVFVVGADSEFDTMEDVVNWAKENPGKMTFSGAGLFVGHHIAALQLENAAGVKLAYIPNNQGGAGAMKAVIAGEVMGGVNNLSDAFRAADAGNIKILGVFDTERSDFLPDVPTMQEQGYDIDNASVNYRGIMVPKGTPQEVIDKLAETVPAMFQNDRVKKQMKAGGSPMKVMTRDEVREMWNQRQETLEKLLAGL</sequence>
<name>A0A1X6YWP4_9RHOB</name>
<evidence type="ECO:0000313" key="3">
    <source>
        <dbReference type="EMBL" id="SLN33902.1"/>
    </source>
</evidence>
<dbReference type="InterPro" id="IPR005064">
    <property type="entry name" value="BUG"/>
</dbReference>
<evidence type="ECO:0000256" key="1">
    <source>
        <dbReference type="ARBA" id="ARBA00006987"/>
    </source>
</evidence>
<dbReference type="EMBL" id="FWFU01000002">
    <property type="protein sequence ID" value="SLN33902.1"/>
    <property type="molecule type" value="Genomic_DNA"/>
</dbReference>
<reference evidence="3 4" key="1">
    <citation type="submission" date="2017-03" db="EMBL/GenBank/DDBJ databases">
        <authorList>
            <person name="Afonso C.L."/>
            <person name="Miller P.J."/>
            <person name="Scott M.A."/>
            <person name="Spackman E."/>
            <person name="Goraichik I."/>
            <person name="Dimitrov K.M."/>
            <person name="Suarez D.L."/>
            <person name="Swayne D.E."/>
        </authorList>
    </citation>
    <scope>NUCLEOTIDE SEQUENCE [LARGE SCALE GENOMIC DNA]</scope>
    <source>
        <strain evidence="3 4">CECT 8110</strain>
    </source>
</reference>
<keyword evidence="2" id="KW-0732">Signal</keyword>
<keyword evidence="4" id="KW-1185">Reference proteome</keyword>
<dbReference type="OrthoDB" id="9780943at2"/>
<organism evidence="3 4">
    <name type="scientific">Roseovarius halotolerans</name>
    <dbReference type="NCBI Taxonomy" id="505353"/>
    <lineage>
        <taxon>Bacteria</taxon>
        <taxon>Pseudomonadati</taxon>
        <taxon>Pseudomonadota</taxon>
        <taxon>Alphaproteobacteria</taxon>
        <taxon>Rhodobacterales</taxon>
        <taxon>Roseobacteraceae</taxon>
        <taxon>Roseovarius</taxon>
    </lineage>
</organism>
<dbReference type="InterPro" id="IPR042100">
    <property type="entry name" value="Bug_dom1"/>
</dbReference>
<keyword evidence="3" id="KW-0675">Receptor</keyword>
<dbReference type="Proteomes" id="UP000193207">
    <property type="component" value="Unassembled WGS sequence"/>
</dbReference>
<dbReference type="Gene3D" id="3.40.190.10">
    <property type="entry name" value="Periplasmic binding protein-like II"/>
    <property type="match status" value="1"/>
</dbReference>